<dbReference type="InterPro" id="IPR008979">
    <property type="entry name" value="Galactose-bd-like_sf"/>
</dbReference>
<dbReference type="Gene3D" id="2.60.120.260">
    <property type="entry name" value="Galactose-binding domain-like"/>
    <property type="match status" value="1"/>
</dbReference>
<evidence type="ECO:0000313" key="2">
    <source>
        <dbReference type="Proteomes" id="UP000011682"/>
    </source>
</evidence>
<organism evidence="1 2">
    <name type="scientific">Cystobacter fuscus (strain ATCC 25194 / DSM 2262 / NBRC 100088 / M29)</name>
    <dbReference type="NCBI Taxonomy" id="1242864"/>
    <lineage>
        <taxon>Bacteria</taxon>
        <taxon>Pseudomonadati</taxon>
        <taxon>Myxococcota</taxon>
        <taxon>Myxococcia</taxon>
        <taxon>Myxococcales</taxon>
        <taxon>Cystobacterineae</taxon>
        <taxon>Archangiaceae</taxon>
        <taxon>Cystobacter</taxon>
    </lineage>
</organism>
<reference evidence="1" key="1">
    <citation type="submission" date="2013-05" db="EMBL/GenBank/DDBJ databases">
        <title>Genome assembly of Cystobacter fuscus DSM 2262.</title>
        <authorList>
            <person name="Sharma G."/>
            <person name="Khatri I."/>
            <person name="Kaur C."/>
            <person name="Mayilraj S."/>
            <person name="Subramanian S."/>
        </authorList>
    </citation>
    <scope>NUCLEOTIDE SEQUENCE [LARGE SCALE GENOMIC DNA]</scope>
    <source>
        <strain evidence="1">DSM 2262</strain>
    </source>
</reference>
<keyword evidence="2" id="KW-1185">Reference proteome</keyword>
<protein>
    <submittedName>
        <fullName evidence="1">Chitosanase-glucanase</fullName>
    </submittedName>
</protein>
<dbReference type="Proteomes" id="UP000011682">
    <property type="component" value="Unassembled WGS sequence"/>
</dbReference>
<accession>S9QG64</accession>
<proteinExistence type="predicted"/>
<dbReference type="SUPFAM" id="SSF49785">
    <property type="entry name" value="Galactose-binding domain-like"/>
    <property type="match status" value="1"/>
</dbReference>
<dbReference type="EMBL" id="ANAH02000014">
    <property type="protein sequence ID" value="EPX60299.1"/>
    <property type="molecule type" value="Genomic_DNA"/>
</dbReference>
<gene>
    <name evidence="1" type="ORF">D187_002385</name>
</gene>
<comment type="caution">
    <text evidence="1">The sequence shown here is derived from an EMBL/GenBank/DDBJ whole genome shotgun (WGS) entry which is preliminary data.</text>
</comment>
<name>S9QG64_CYSF2</name>
<evidence type="ECO:0000313" key="1">
    <source>
        <dbReference type="EMBL" id="EPX60299.1"/>
    </source>
</evidence>
<dbReference type="eggNOG" id="COG3250">
    <property type="taxonomic scope" value="Bacteria"/>
</dbReference>
<dbReference type="AlphaFoldDB" id="S9QG64"/>
<sequence>MHRGCFRGGGRTSTSVQRSRCCRECAWYACSASSGPCAGRAPLFSNSRNSTTTGDGGTDDLTVSGTGRYVRMNGTQRALTGYGYSLWEFQVYGTQP</sequence>